<dbReference type="AlphaFoldDB" id="A0A151B503"/>
<reference evidence="1 2" key="1">
    <citation type="submission" date="2016-02" db="EMBL/GenBank/DDBJ databases">
        <title>Genome sequence of Clostridium tepidiprofundi DSM 19306.</title>
        <authorList>
            <person name="Poehlein A."/>
            <person name="Daniel R."/>
        </authorList>
    </citation>
    <scope>NUCLEOTIDE SEQUENCE [LARGE SCALE GENOMIC DNA]</scope>
    <source>
        <strain evidence="1 2">DSM 19306</strain>
    </source>
</reference>
<protein>
    <recommendedName>
        <fullName evidence="3">Polymerase/histidinol phosphatase N-terminal domain-containing protein</fullName>
    </recommendedName>
</protein>
<dbReference type="EMBL" id="LTBA01000009">
    <property type="protein sequence ID" value="KYH34880.1"/>
    <property type="molecule type" value="Genomic_DNA"/>
</dbReference>
<name>A0A151B503_9CLOT</name>
<dbReference type="RefSeq" id="WP_084364687.1">
    <property type="nucleotide sequence ID" value="NZ_LTBA01000009.1"/>
</dbReference>
<dbReference type="InterPro" id="IPR016195">
    <property type="entry name" value="Pol/histidinol_Pase-like"/>
</dbReference>
<dbReference type="STRING" id="1121338.CLTEP_12020"/>
<organism evidence="1 2">
    <name type="scientific">Clostridium tepidiprofundi DSM 19306</name>
    <dbReference type="NCBI Taxonomy" id="1121338"/>
    <lineage>
        <taxon>Bacteria</taxon>
        <taxon>Bacillati</taxon>
        <taxon>Bacillota</taxon>
        <taxon>Clostridia</taxon>
        <taxon>Eubacteriales</taxon>
        <taxon>Clostridiaceae</taxon>
        <taxon>Clostridium</taxon>
    </lineage>
</organism>
<comment type="caution">
    <text evidence="1">The sequence shown here is derived from an EMBL/GenBank/DDBJ whole genome shotgun (WGS) entry which is preliminary data.</text>
</comment>
<sequence>MKKKKEKQLKDKNMAKNNIKDLYELTPQNMSSVVNKKPGISIKFNSIYENIDLYSFRMSIDDRIVSSVVNKQYAIYKPRKDLKHGKHSVEVSFKDINNRDVQVEWYFYTIDEKTKYRLYFGVPHSHTNISSGVGSPIEAYTKSRKRELDYLIITDHSRRLSGKGTMSINKLKRGKDFDKWDLTNYEAGIVNKKHKKFLALAGFELSTSFWGHVNVYNSRDYIRNKMKNLYMFYEWLNTRNNAIISINHPNESSADIEYSLELDEYLNFIEVANGIPPKKYMRREHIYFKLLDKGWHLGVLNSQDNHKDDWGISDNLTVIAAEKLTKKAFFEALKMRRTYSTESRTLKLIVKCNGYYMGSIINCNIGDNIDFEIIAEDRKNKIDKIEIISNGGITIESKNDFKNKNKIIWKPQIVLDKKNRWYVVKVTLYNDKFAIASAIFC</sequence>
<accession>A0A151B503</accession>
<evidence type="ECO:0008006" key="3">
    <source>
        <dbReference type="Google" id="ProtNLM"/>
    </source>
</evidence>
<dbReference type="Gene3D" id="3.20.20.140">
    <property type="entry name" value="Metal-dependent hydrolases"/>
    <property type="match status" value="1"/>
</dbReference>
<dbReference type="NCBIfam" id="NF038032">
    <property type="entry name" value="CehA_McbA_metalo"/>
    <property type="match status" value="1"/>
</dbReference>
<dbReference type="Proteomes" id="UP000075531">
    <property type="component" value="Unassembled WGS sequence"/>
</dbReference>
<evidence type="ECO:0000313" key="2">
    <source>
        <dbReference type="Proteomes" id="UP000075531"/>
    </source>
</evidence>
<evidence type="ECO:0000313" key="1">
    <source>
        <dbReference type="EMBL" id="KYH34880.1"/>
    </source>
</evidence>
<dbReference type="SUPFAM" id="SSF89550">
    <property type="entry name" value="PHP domain-like"/>
    <property type="match status" value="1"/>
</dbReference>
<proteinExistence type="predicted"/>
<dbReference type="PATRIC" id="fig|1121338.3.peg.1234"/>
<dbReference type="OrthoDB" id="9801679at2"/>
<gene>
    <name evidence="1" type="ORF">CLTEP_12020</name>
</gene>
<keyword evidence="2" id="KW-1185">Reference proteome</keyword>